<dbReference type="GO" id="GO:0006955">
    <property type="term" value="P:immune response"/>
    <property type="evidence" value="ECO:0007669"/>
    <property type="project" value="TreeGrafter"/>
</dbReference>
<dbReference type="GO" id="GO:0031295">
    <property type="term" value="P:T cell costimulation"/>
    <property type="evidence" value="ECO:0007669"/>
    <property type="project" value="TreeGrafter"/>
</dbReference>
<dbReference type="GO" id="GO:0007166">
    <property type="term" value="P:cell surface receptor signaling pathway"/>
    <property type="evidence" value="ECO:0007669"/>
    <property type="project" value="TreeGrafter"/>
</dbReference>
<accession>A0A6G1PDT8</accession>
<keyword evidence="13" id="KW-1185">Reference proteome</keyword>
<evidence type="ECO:0000256" key="6">
    <source>
        <dbReference type="ARBA" id="ARBA00023136"/>
    </source>
</evidence>
<dbReference type="Pfam" id="PF07686">
    <property type="entry name" value="V-set"/>
    <property type="match status" value="1"/>
</dbReference>
<protein>
    <submittedName>
        <fullName evidence="12">CD276 antigen-like protein</fullName>
    </submittedName>
</protein>
<evidence type="ECO:0000256" key="9">
    <source>
        <dbReference type="ARBA" id="ARBA00023180"/>
    </source>
</evidence>
<evidence type="ECO:0000256" key="5">
    <source>
        <dbReference type="ARBA" id="ARBA00022989"/>
    </source>
</evidence>
<keyword evidence="3" id="KW-0812">Transmembrane</keyword>
<reference evidence="12 13" key="1">
    <citation type="submission" date="2019-02" db="EMBL/GenBank/DDBJ databases">
        <title>Opniocepnalus argus genome.</title>
        <authorList>
            <person name="Zhou C."/>
            <person name="Xiao S."/>
        </authorList>
    </citation>
    <scope>NUCLEOTIDE SEQUENCE [LARGE SCALE GENOMIC DNA]</scope>
    <source>
        <strain evidence="12">OARG1902GOOAL</strain>
        <tissue evidence="12">Muscle</tissue>
    </source>
</reference>
<name>A0A6G1PDT8_CHAAH</name>
<proteinExistence type="predicted"/>
<evidence type="ECO:0000256" key="2">
    <source>
        <dbReference type="ARBA" id="ARBA00022475"/>
    </source>
</evidence>
<dbReference type="GO" id="GO:0042102">
    <property type="term" value="P:positive regulation of T cell proliferation"/>
    <property type="evidence" value="ECO:0007669"/>
    <property type="project" value="TreeGrafter"/>
</dbReference>
<gene>
    <name evidence="12" type="ORF">EXN66_Car003966</name>
</gene>
<dbReference type="Gene3D" id="2.60.40.10">
    <property type="entry name" value="Immunoglobulins"/>
    <property type="match status" value="1"/>
</dbReference>
<evidence type="ECO:0000256" key="10">
    <source>
        <dbReference type="ARBA" id="ARBA00023319"/>
    </source>
</evidence>
<reference evidence="13" key="2">
    <citation type="submission" date="2019-02" db="EMBL/GenBank/DDBJ databases">
        <title>Opniocepnalus argus Var Kimnra genome.</title>
        <authorList>
            <person name="Zhou C."/>
            <person name="Xiao S."/>
        </authorList>
    </citation>
    <scope>NUCLEOTIDE SEQUENCE [LARGE SCALE GENOMIC DNA]</scope>
</reference>
<dbReference type="InterPro" id="IPR013106">
    <property type="entry name" value="Ig_V-set"/>
</dbReference>
<dbReference type="GO" id="GO:0042130">
    <property type="term" value="P:negative regulation of T cell proliferation"/>
    <property type="evidence" value="ECO:0007669"/>
    <property type="project" value="TreeGrafter"/>
</dbReference>
<dbReference type="InterPro" id="IPR007110">
    <property type="entry name" value="Ig-like_dom"/>
</dbReference>
<dbReference type="EMBL" id="CM015715">
    <property type="protein sequence ID" value="KAF3688294.1"/>
    <property type="molecule type" value="Genomic_DNA"/>
</dbReference>
<dbReference type="PANTHER" id="PTHR25466:SF14">
    <property type="entry name" value="BUTYROPHILIN SUBFAMILY 2 MEMBER A2-LIKE-RELATED"/>
    <property type="match status" value="1"/>
</dbReference>
<evidence type="ECO:0000313" key="12">
    <source>
        <dbReference type="EMBL" id="KAF3688294.1"/>
    </source>
</evidence>
<keyword evidence="10" id="KW-0393">Immunoglobulin domain</keyword>
<evidence type="ECO:0000256" key="8">
    <source>
        <dbReference type="ARBA" id="ARBA00023170"/>
    </source>
</evidence>
<evidence type="ECO:0000313" key="13">
    <source>
        <dbReference type="Proteomes" id="UP000503349"/>
    </source>
</evidence>
<organism evidence="12 13">
    <name type="scientific">Channa argus</name>
    <name type="common">Northern snakehead</name>
    <name type="synonym">Ophicephalus argus</name>
    <dbReference type="NCBI Taxonomy" id="215402"/>
    <lineage>
        <taxon>Eukaryota</taxon>
        <taxon>Metazoa</taxon>
        <taxon>Chordata</taxon>
        <taxon>Craniata</taxon>
        <taxon>Vertebrata</taxon>
        <taxon>Euteleostomi</taxon>
        <taxon>Actinopterygii</taxon>
        <taxon>Neopterygii</taxon>
        <taxon>Teleostei</taxon>
        <taxon>Neoteleostei</taxon>
        <taxon>Acanthomorphata</taxon>
        <taxon>Anabantaria</taxon>
        <taxon>Anabantiformes</taxon>
        <taxon>Channoidei</taxon>
        <taxon>Channidae</taxon>
        <taxon>Channa</taxon>
    </lineage>
</organism>
<dbReference type="SMART" id="SM00406">
    <property type="entry name" value="IGv"/>
    <property type="match status" value="1"/>
</dbReference>
<keyword evidence="4" id="KW-0732">Signal</keyword>
<sequence>MSFLCSCFLTVTSNDQVTGDIGGDALLPCFYNGGGLPGKVTAYWRDKDDNNVLDIIQNVPNNSSQNSKFKGRVTSFPDLYKKGKFSIVLKNLQKQDSGVYQCDIIAVDYTNKVTLTVSGGFCDNEQVSLK</sequence>
<keyword evidence="5" id="KW-1133">Transmembrane helix</keyword>
<dbReference type="Proteomes" id="UP000503349">
    <property type="component" value="Chromosome 4"/>
</dbReference>
<keyword evidence="8" id="KW-0675">Receptor</keyword>
<evidence type="ECO:0000256" key="1">
    <source>
        <dbReference type="ARBA" id="ARBA00004251"/>
    </source>
</evidence>
<dbReference type="InterPro" id="IPR013783">
    <property type="entry name" value="Ig-like_fold"/>
</dbReference>
<dbReference type="PANTHER" id="PTHR25466">
    <property type="entry name" value="T-LYMPHOCYTE ACTIVATION ANTIGEN"/>
    <property type="match status" value="1"/>
</dbReference>
<dbReference type="SUPFAM" id="SSF48726">
    <property type="entry name" value="Immunoglobulin"/>
    <property type="match status" value="1"/>
</dbReference>
<dbReference type="PROSITE" id="PS50835">
    <property type="entry name" value="IG_LIKE"/>
    <property type="match status" value="1"/>
</dbReference>
<keyword evidence="2" id="KW-1003">Cell membrane</keyword>
<evidence type="ECO:0000256" key="7">
    <source>
        <dbReference type="ARBA" id="ARBA00023157"/>
    </source>
</evidence>
<dbReference type="GO" id="GO:0009897">
    <property type="term" value="C:external side of plasma membrane"/>
    <property type="evidence" value="ECO:0007669"/>
    <property type="project" value="TreeGrafter"/>
</dbReference>
<evidence type="ECO:0000259" key="11">
    <source>
        <dbReference type="PROSITE" id="PS50835"/>
    </source>
</evidence>
<dbReference type="AlphaFoldDB" id="A0A6G1PDT8"/>
<dbReference type="InterPro" id="IPR003599">
    <property type="entry name" value="Ig_sub"/>
</dbReference>
<evidence type="ECO:0000256" key="3">
    <source>
        <dbReference type="ARBA" id="ARBA00022692"/>
    </source>
</evidence>
<dbReference type="GO" id="GO:0071222">
    <property type="term" value="P:cellular response to lipopolysaccharide"/>
    <property type="evidence" value="ECO:0007669"/>
    <property type="project" value="TreeGrafter"/>
</dbReference>
<dbReference type="InterPro" id="IPR051713">
    <property type="entry name" value="T-cell_Activation_Regulation"/>
</dbReference>
<keyword evidence="9" id="KW-0325">Glycoprotein</keyword>
<dbReference type="SMART" id="SM00409">
    <property type="entry name" value="IG"/>
    <property type="match status" value="1"/>
</dbReference>
<keyword evidence="7" id="KW-1015">Disulfide bond</keyword>
<comment type="subcellular location">
    <subcellularLocation>
        <location evidence="1">Cell membrane</location>
        <topology evidence="1">Single-pass type I membrane protein</topology>
    </subcellularLocation>
</comment>
<dbReference type="InterPro" id="IPR036179">
    <property type="entry name" value="Ig-like_dom_sf"/>
</dbReference>
<feature type="domain" description="Ig-like" evidence="11">
    <location>
        <begin position="22"/>
        <end position="118"/>
    </location>
</feature>
<evidence type="ECO:0000256" key="4">
    <source>
        <dbReference type="ARBA" id="ARBA00022729"/>
    </source>
</evidence>
<keyword evidence="6" id="KW-0472">Membrane</keyword>